<protein>
    <submittedName>
        <fullName evidence="1">Uncharacterized protein</fullName>
    </submittedName>
</protein>
<proteinExistence type="predicted"/>
<gene>
    <name evidence="1" type="ORF">M9H77_16632</name>
</gene>
<name>A0ACC0B2B7_CATRO</name>
<dbReference type="Proteomes" id="UP001060085">
    <property type="component" value="Linkage Group LG04"/>
</dbReference>
<accession>A0ACC0B2B7</accession>
<organism evidence="1 2">
    <name type="scientific">Catharanthus roseus</name>
    <name type="common">Madagascar periwinkle</name>
    <name type="synonym">Vinca rosea</name>
    <dbReference type="NCBI Taxonomy" id="4058"/>
    <lineage>
        <taxon>Eukaryota</taxon>
        <taxon>Viridiplantae</taxon>
        <taxon>Streptophyta</taxon>
        <taxon>Embryophyta</taxon>
        <taxon>Tracheophyta</taxon>
        <taxon>Spermatophyta</taxon>
        <taxon>Magnoliopsida</taxon>
        <taxon>eudicotyledons</taxon>
        <taxon>Gunneridae</taxon>
        <taxon>Pentapetalae</taxon>
        <taxon>asterids</taxon>
        <taxon>lamiids</taxon>
        <taxon>Gentianales</taxon>
        <taxon>Apocynaceae</taxon>
        <taxon>Rauvolfioideae</taxon>
        <taxon>Vinceae</taxon>
        <taxon>Catharanthinae</taxon>
        <taxon>Catharanthus</taxon>
    </lineage>
</organism>
<dbReference type="EMBL" id="CM044704">
    <property type="protein sequence ID" value="KAI5666779.1"/>
    <property type="molecule type" value="Genomic_DNA"/>
</dbReference>
<evidence type="ECO:0000313" key="1">
    <source>
        <dbReference type="EMBL" id="KAI5666779.1"/>
    </source>
</evidence>
<keyword evidence="2" id="KW-1185">Reference proteome</keyword>
<comment type="caution">
    <text evidence="1">The sequence shown here is derived from an EMBL/GenBank/DDBJ whole genome shotgun (WGS) entry which is preliminary data.</text>
</comment>
<sequence length="221" mass="25441">MMKDQAKNLNYPPQDSIHDHHVLLPHEDHQEFTPRCSTLQLTNSLARATAQANAFARELIKRHETMHLNVQEREIYVSNLEKQLEEAKIRIKVLGLVEKEYAYFRDNKDKEVKLLKESIAKLQDKFADTIKARKQYRTSMEYYKRKCQWLEKINEEVKKTGKSANNKLECNSKLSGLRLVVEAARAANAEFSADIDLDLMSQNFISGSSKNTNVDAENGGN</sequence>
<evidence type="ECO:0000313" key="2">
    <source>
        <dbReference type="Proteomes" id="UP001060085"/>
    </source>
</evidence>
<reference evidence="2" key="1">
    <citation type="journal article" date="2023" name="Nat. Plants">
        <title>Single-cell RNA sequencing provides a high-resolution roadmap for understanding the multicellular compartmentation of specialized metabolism.</title>
        <authorList>
            <person name="Sun S."/>
            <person name="Shen X."/>
            <person name="Li Y."/>
            <person name="Li Y."/>
            <person name="Wang S."/>
            <person name="Li R."/>
            <person name="Zhang H."/>
            <person name="Shen G."/>
            <person name="Guo B."/>
            <person name="Wei J."/>
            <person name="Xu J."/>
            <person name="St-Pierre B."/>
            <person name="Chen S."/>
            <person name="Sun C."/>
        </authorList>
    </citation>
    <scope>NUCLEOTIDE SEQUENCE [LARGE SCALE GENOMIC DNA]</scope>
</reference>